<dbReference type="AlphaFoldDB" id="A0A1C2JMS6"/>
<evidence type="ECO:0000313" key="2">
    <source>
        <dbReference type="EMBL" id="OCX76727.1"/>
    </source>
</evidence>
<sequence length="132" mass="15123">MKIHKFTVSLTFALAMVPMVAMANAPHQWWVLTKHDRCVNADTLEVMVPSAEVLELQNFGRVHSYVNRLPGGRGVFVDIQGYYPSEEKALSENGLRRIEFDFFSTKQGCSYWAPLMGRRASYYSLLSQKEMQ</sequence>
<feature type="signal peptide" evidence="1">
    <location>
        <begin position="1"/>
        <end position="23"/>
    </location>
</feature>
<gene>
    <name evidence="2" type="ORF">A6P07_02030</name>
</gene>
<accession>A0A1C2JMS6</accession>
<dbReference type="RefSeq" id="WP_024894641.1">
    <property type="nucleotide sequence ID" value="NZ_LWRZ01000114.1"/>
</dbReference>
<dbReference type="EMBL" id="LWSA01000021">
    <property type="protein sequence ID" value="OCX76727.1"/>
    <property type="molecule type" value="Genomic_DNA"/>
</dbReference>
<protein>
    <submittedName>
        <fullName evidence="2">Uncharacterized protein</fullName>
    </submittedName>
</protein>
<organism evidence="2 3">
    <name type="scientific">Acidithiobacillus thiooxidans</name>
    <name type="common">Thiobacillus thiooxidans</name>
    <dbReference type="NCBI Taxonomy" id="930"/>
    <lineage>
        <taxon>Bacteria</taxon>
        <taxon>Pseudomonadati</taxon>
        <taxon>Pseudomonadota</taxon>
        <taxon>Acidithiobacillia</taxon>
        <taxon>Acidithiobacillales</taxon>
        <taxon>Acidithiobacillaceae</taxon>
        <taxon>Acidithiobacillus</taxon>
    </lineage>
</organism>
<name>A0A1C2JMS6_ACITH</name>
<dbReference type="Proteomes" id="UP000094893">
    <property type="component" value="Unassembled WGS sequence"/>
</dbReference>
<proteinExistence type="predicted"/>
<keyword evidence="1" id="KW-0732">Signal</keyword>
<evidence type="ECO:0000256" key="1">
    <source>
        <dbReference type="SAM" id="SignalP"/>
    </source>
</evidence>
<evidence type="ECO:0000313" key="3">
    <source>
        <dbReference type="Proteomes" id="UP000094893"/>
    </source>
</evidence>
<feature type="chain" id="PRO_5009838122" evidence="1">
    <location>
        <begin position="24"/>
        <end position="132"/>
    </location>
</feature>
<comment type="caution">
    <text evidence="2">The sequence shown here is derived from an EMBL/GenBank/DDBJ whole genome shotgun (WGS) entry which is preliminary data.</text>
</comment>
<reference evidence="2 3" key="1">
    <citation type="journal article" date="2016" name="Int. J. Mol. Sci.">
        <title>Comparative genomics of the extreme acidophile Acidithiobacillus thiooxidans reveals intraspecific divergence and niche adaptation.</title>
        <authorList>
            <person name="Zhang X."/>
            <person name="Feng X."/>
            <person name="Tao J."/>
            <person name="Ma L."/>
            <person name="Xiao Y."/>
            <person name="Liang Y."/>
            <person name="Liu X."/>
            <person name="Yin H."/>
        </authorList>
    </citation>
    <scope>NUCLEOTIDE SEQUENCE [LARGE SCALE GENOMIC DNA]</scope>
    <source>
        <strain evidence="2 3">A02</strain>
    </source>
</reference>